<feature type="region of interest" description="Disordered" evidence="1">
    <location>
        <begin position="101"/>
        <end position="147"/>
    </location>
</feature>
<evidence type="ECO:0000313" key="3">
    <source>
        <dbReference type="Proteomes" id="UP000314294"/>
    </source>
</evidence>
<feature type="compositionally biased region" description="Polar residues" evidence="1">
    <location>
        <begin position="111"/>
        <end position="122"/>
    </location>
</feature>
<proteinExistence type="predicted"/>
<evidence type="ECO:0000256" key="1">
    <source>
        <dbReference type="SAM" id="MobiDB-lite"/>
    </source>
</evidence>
<dbReference type="EMBL" id="SRLO01001421">
    <property type="protein sequence ID" value="TNN37967.1"/>
    <property type="molecule type" value="Genomic_DNA"/>
</dbReference>
<gene>
    <name evidence="2" type="ORF">EYF80_051864</name>
</gene>
<organism evidence="2 3">
    <name type="scientific">Liparis tanakae</name>
    <name type="common">Tanaka's snailfish</name>
    <dbReference type="NCBI Taxonomy" id="230148"/>
    <lineage>
        <taxon>Eukaryota</taxon>
        <taxon>Metazoa</taxon>
        <taxon>Chordata</taxon>
        <taxon>Craniata</taxon>
        <taxon>Vertebrata</taxon>
        <taxon>Euteleostomi</taxon>
        <taxon>Actinopterygii</taxon>
        <taxon>Neopterygii</taxon>
        <taxon>Teleostei</taxon>
        <taxon>Neoteleostei</taxon>
        <taxon>Acanthomorphata</taxon>
        <taxon>Eupercaria</taxon>
        <taxon>Perciformes</taxon>
        <taxon>Cottioidei</taxon>
        <taxon>Cottales</taxon>
        <taxon>Liparidae</taxon>
        <taxon>Liparis</taxon>
    </lineage>
</organism>
<keyword evidence="3" id="KW-1185">Reference proteome</keyword>
<feature type="compositionally biased region" description="Low complexity" evidence="1">
    <location>
        <begin position="129"/>
        <end position="140"/>
    </location>
</feature>
<evidence type="ECO:0000313" key="2">
    <source>
        <dbReference type="EMBL" id="TNN37967.1"/>
    </source>
</evidence>
<feature type="compositionally biased region" description="Basic residues" evidence="1">
    <location>
        <begin position="70"/>
        <end position="79"/>
    </location>
</feature>
<dbReference type="AlphaFoldDB" id="A0A4Z2F9Y8"/>
<sequence length="191" mass="20781">MIFPLVDGERNRQLVLGLEEQQLGPDLHDGGRLHRHGDAEERQLRLAAAAVGDLLAVESLTRKPEELSSRQRKRHTKLLSRKEEFSGGSCSGLYITAPPQLCRPEGERAEVTTSPSHNSPNGKNARRPGSSSSSLLLLTVSGGGGGRRVEGEVKLLAEQGAVVRVDELEHALVDHVGLSERKQQQVNTSLY</sequence>
<protein>
    <submittedName>
        <fullName evidence="2">Uncharacterized protein</fullName>
    </submittedName>
</protein>
<accession>A0A4Z2F9Y8</accession>
<feature type="region of interest" description="Disordered" evidence="1">
    <location>
        <begin position="62"/>
        <end position="82"/>
    </location>
</feature>
<dbReference type="Proteomes" id="UP000314294">
    <property type="component" value="Unassembled WGS sequence"/>
</dbReference>
<reference evidence="2 3" key="1">
    <citation type="submission" date="2019-03" db="EMBL/GenBank/DDBJ databases">
        <title>First draft genome of Liparis tanakae, snailfish: a comprehensive survey of snailfish specific genes.</title>
        <authorList>
            <person name="Kim W."/>
            <person name="Song I."/>
            <person name="Jeong J.-H."/>
            <person name="Kim D."/>
            <person name="Kim S."/>
            <person name="Ryu S."/>
            <person name="Song J.Y."/>
            <person name="Lee S.K."/>
        </authorList>
    </citation>
    <scope>NUCLEOTIDE SEQUENCE [LARGE SCALE GENOMIC DNA]</scope>
    <source>
        <tissue evidence="2">Muscle</tissue>
    </source>
</reference>
<name>A0A4Z2F9Y8_9TELE</name>
<comment type="caution">
    <text evidence="2">The sequence shown here is derived from an EMBL/GenBank/DDBJ whole genome shotgun (WGS) entry which is preliminary data.</text>
</comment>